<dbReference type="EMBL" id="CP010554">
    <property type="protein sequence ID" value="AJP47740.1"/>
    <property type="molecule type" value="Genomic_DNA"/>
</dbReference>
<evidence type="ECO:0000256" key="2">
    <source>
        <dbReference type="ARBA" id="ARBA00022833"/>
    </source>
</evidence>
<evidence type="ECO:0000256" key="1">
    <source>
        <dbReference type="ARBA" id="ARBA00022490"/>
    </source>
</evidence>
<dbReference type="InterPro" id="IPR016153">
    <property type="entry name" value="Heat_shock_Hsp33_N"/>
</dbReference>
<protein>
    <recommendedName>
        <fullName evidence="8">Molecular chaperone Hsp33</fullName>
    </recommendedName>
</protein>
<dbReference type="InterPro" id="IPR016154">
    <property type="entry name" value="Heat_shock_Hsp33_C"/>
</dbReference>
<dbReference type="AlphaFoldDB" id="A0A0C5J729"/>
<dbReference type="SUPFAM" id="SSF118352">
    <property type="entry name" value="HSP33 redox switch-like"/>
    <property type="match status" value="1"/>
</dbReference>
<dbReference type="HOGENOM" id="CLU_054493_0_0_4"/>
<evidence type="ECO:0000256" key="3">
    <source>
        <dbReference type="ARBA" id="ARBA00023157"/>
    </source>
</evidence>
<dbReference type="CDD" id="cd00498">
    <property type="entry name" value="Hsp33"/>
    <property type="match status" value="1"/>
</dbReference>
<gene>
    <name evidence="6" type="ORF">PG1C_03210</name>
</gene>
<accession>A0A0C5J729</accession>
<dbReference type="GO" id="GO:0042026">
    <property type="term" value="P:protein refolding"/>
    <property type="evidence" value="ECO:0007669"/>
    <property type="project" value="TreeGrafter"/>
</dbReference>
<dbReference type="Gene3D" id="1.10.287.480">
    <property type="entry name" value="helix hairpin bin"/>
    <property type="match status" value="1"/>
</dbReference>
<name>A0A0C5J729_9PROT</name>
<evidence type="ECO:0000256" key="5">
    <source>
        <dbReference type="ARBA" id="ARBA00023284"/>
    </source>
</evidence>
<keyword evidence="3" id="KW-1015">Disulfide bond</keyword>
<dbReference type="GO" id="GO:0005737">
    <property type="term" value="C:cytoplasm"/>
    <property type="evidence" value="ECO:0007669"/>
    <property type="project" value="InterPro"/>
</dbReference>
<reference evidence="6 7" key="1">
    <citation type="journal article" date="2015" name="Genome Announc.">
        <title>Complete Genome Sequence of a Novel Bacterium within the Family Rhodocyclaceae That Degrades Polycyclic Aromatic Hydrocarbons.</title>
        <authorList>
            <person name="Singleton D.R."/>
            <person name="Dickey A.N."/>
            <person name="Scholl E.H."/>
            <person name="Wright F.A."/>
            <person name="Aitken M.D."/>
        </authorList>
    </citation>
    <scope>NUCLEOTIDE SEQUENCE [LARGE SCALE GENOMIC DNA]</scope>
    <source>
        <strain evidence="7">PG1-Ca6</strain>
    </source>
</reference>
<dbReference type="GO" id="GO:0044183">
    <property type="term" value="F:protein folding chaperone"/>
    <property type="evidence" value="ECO:0007669"/>
    <property type="project" value="TreeGrafter"/>
</dbReference>
<dbReference type="Proteomes" id="UP000061603">
    <property type="component" value="Chromosome"/>
</dbReference>
<keyword evidence="2" id="KW-0862">Zinc</keyword>
<dbReference type="InterPro" id="IPR023212">
    <property type="entry name" value="Hsp33_helix_hairpin_bin_dom_sf"/>
</dbReference>
<keyword evidence="1" id="KW-0963">Cytoplasm</keyword>
<dbReference type="GO" id="GO:0051082">
    <property type="term" value="F:unfolded protein binding"/>
    <property type="evidence" value="ECO:0007669"/>
    <property type="project" value="InterPro"/>
</dbReference>
<dbReference type="Gene3D" id="3.55.30.10">
    <property type="entry name" value="Hsp33 domain"/>
    <property type="match status" value="1"/>
</dbReference>
<sequence length="291" mass="32487">MDTIHRFLFEDLDIRGSLVQLGPAWRSLCTVRDYAPAARHLLGELAAVTTIIGSNLKTPGRVRFQLQGTGPVSLLVMDCDEQLRLRGMARTTLEPANQEATVSPAPTFTAKELLGDGQLMLTLQTAHAEPYQSLVPNDGETIAAIFEHYLTQSEQLSSRLWLAADAETACGLFLQKLPDADWRDADGWNRIEQLANTLQPAELALSVETLLTRLFNTENIRVYPPRMVTWHCPRDEEKIRNLLLAMGRDEVTDILADAEMISVADEICGHEYRFGPEIIDELFPPAGRVLH</sequence>
<evidence type="ECO:0000313" key="7">
    <source>
        <dbReference type="Proteomes" id="UP000061603"/>
    </source>
</evidence>
<proteinExistence type="predicted"/>
<dbReference type="Pfam" id="PF01430">
    <property type="entry name" value="HSP33"/>
    <property type="match status" value="1"/>
</dbReference>
<dbReference type="InterPro" id="IPR000397">
    <property type="entry name" value="Heat_shock_Hsp33"/>
</dbReference>
<keyword evidence="5" id="KW-0676">Redox-active center</keyword>
<dbReference type="PIRSF" id="PIRSF005261">
    <property type="entry name" value="Heat_shock_Hsp33"/>
    <property type="match status" value="1"/>
</dbReference>
<dbReference type="PANTHER" id="PTHR30111:SF1">
    <property type="entry name" value="33 KDA CHAPERONIN"/>
    <property type="match status" value="1"/>
</dbReference>
<evidence type="ECO:0008006" key="8">
    <source>
        <dbReference type="Google" id="ProtNLM"/>
    </source>
</evidence>
<dbReference type="PANTHER" id="PTHR30111">
    <property type="entry name" value="33 KDA CHAPERONIN"/>
    <property type="match status" value="1"/>
</dbReference>
<organism evidence="6 7">
    <name type="scientific">Rugosibacter aromaticivorans</name>
    <dbReference type="NCBI Taxonomy" id="1565605"/>
    <lineage>
        <taxon>Bacteria</taxon>
        <taxon>Pseudomonadati</taxon>
        <taxon>Pseudomonadota</taxon>
        <taxon>Betaproteobacteria</taxon>
        <taxon>Nitrosomonadales</taxon>
        <taxon>Sterolibacteriaceae</taxon>
        <taxon>Rugosibacter</taxon>
    </lineage>
</organism>
<dbReference type="KEGG" id="rbu:PG1C_03210"/>
<keyword evidence="7" id="KW-1185">Reference proteome</keyword>
<dbReference type="RefSeq" id="WP_202636003.1">
    <property type="nucleotide sequence ID" value="NZ_CP010554.1"/>
</dbReference>
<dbReference type="SUPFAM" id="SSF64397">
    <property type="entry name" value="Hsp33 domain"/>
    <property type="match status" value="1"/>
</dbReference>
<dbReference type="Gene3D" id="3.90.1280.10">
    <property type="entry name" value="HSP33 redox switch-like"/>
    <property type="match status" value="1"/>
</dbReference>
<dbReference type="STRING" id="1565605.PG1C_03210"/>
<evidence type="ECO:0000313" key="6">
    <source>
        <dbReference type="EMBL" id="AJP47740.1"/>
    </source>
</evidence>
<keyword evidence="4" id="KW-0143">Chaperone</keyword>
<evidence type="ECO:0000256" key="4">
    <source>
        <dbReference type="ARBA" id="ARBA00023186"/>
    </source>
</evidence>